<proteinExistence type="predicted"/>
<dbReference type="AlphaFoldDB" id="A0A2U8GIA1"/>
<sequence length="119" mass="13773">MLSIFGYFSILLLLRQRRKSEAHWVRNLRFRNSRSVTEKASLESLIARSVLCTWCFLGFSLLLLSESSKFGIFDSKKNAQALRSFGVAEEEEEAKNQMRLRDRTHNRSEGAKSRLASKE</sequence>
<reference evidence="2" key="1">
    <citation type="journal article" date="2018" name="Am. J. Bot.">
        <title>Organellar phylogenomics inform systematics in the green algal family Hydrodictyaceae (Chlorophyceae) and provide clues to the complex evolutionary history of plastid genomes in the green algal tree of life.</title>
        <authorList>
            <person name="McManus H.A."/>
            <person name="Fucikova K."/>
            <person name="Lewis P.O."/>
            <person name="Lewis L.A."/>
            <person name="Karol K.G."/>
        </authorList>
    </citation>
    <scope>NUCLEOTIDE SEQUENCE</scope>
</reference>
<evidence type="ECO:0000256" key="1">
    <source>
        <dbReference type="SAM" id="MobiDB-lite"/>
    </source>
</evidence>
<name>A0A2U8GIA1_9CHLO</name>
<keyword evidence="2" id="KW-0150">Chloroplast</keyword>
<feature type="compositionally biased region" description="Basic and acidic residues" evidence="1">
    <location>
        <begin position="94"/>
        <end position="119"/>
    </location>
</feature>
<dbReference type="GeneID" id="36951588"/>
<feature type="region of interest" description="Disordered" evidence="1">
    <location>
        <begin position="92"/>
        <end position="119"/>
    </location>
</feature>
<protein>
    <submittedName>
        <fullName evidence="2">Uncharacterized protein</fullName>
    </submittedName>
</protein>
<dbReference type="EMBL" id="MF276977">
    <property type="protein sequence ID" value="AWI68171.1"/>
    <property type="molecule type" value="Genomic_DNA"/>
</dbReference>
<dbReference type="RefSeq" id="YP_009492010.1">
    <property type="nucleotide sequence ID" value="NC_037919.1"/>
</dbReference>
<keyword evidence="2" id="KW-0934">Plastid</keyword>
<organism evidence="2">
    <name type="scientific">Pediastrum angulosum</name>
    <dbReference type="NCBI Taxonomy" id="271408"/>
    <lineage>
        <taxon>Eukaryota</taxon>
        <taxon>Viridiplantae</taxon>
        <taxon>Chlorophyta</taxon>
        <taxon>core chlorophytes</taxon>
        <taxon>Chlorophyceae</taxon>
        <taxon>CS clade</taxon>
        <taxon>Sphaeropleales</taxon>
        <taxon>Hydrodictyaceae</taxon>
        <taxon>Pediastrum</taxon>
    </lineage>
</organism>
<evidence type="ECO:0000313" key="2">
    <source>
        <dbReference type="EMBL" id="AWI68171.1"/>
    </source>
</evidence>
<geneLocation type="chloroplast" evidence="2"/>
<accession>A0A2U8GIA1</accession>